<name>A0A7G9LD42_9FLAO</name>
<reference evidence="2 3" key="1">
    <citation type="submission" date="2020-08" db="EMBL/GenBank/DDBJ databases">
        <title>Polaribacter sp. L12M9 isolated from gut of the Korean scallop.</title>
        <authorList>
            <person name="Jeong Y.S."/>
        </authorList>
    </citation>
    <scope>NUCLEOTIDE SEQUENCE [LARGE SCALE GENOMIC DNA]</scope>
    <source>
        <strain evidence="2 3">L12M9</strain>
    </source>
</reference>
<feature type="chain" id="PRO_5028801016" evidence="1">
    <location>
        <begin position="23"/>
        <end position="177"/>
    </location>
</feature>
<dbReference type="Proteomes" id="UP000515808">
    <property type="component" value="Chromosome"/>
</dbReference>
<organism evidence="2 3">
    <name type="scientific">Polaribacter pectinis</name>
    <dbReference type="NCBI Taxonomy" id="2738844"/>
    <lineage>
        <taxon>Bacteria</taxon>
        <taxon>Pseudomonadati</taxon>
        <taxon>Bacteroidota</taxon>
        <taxon>Flavobacteriia</taxon>
        <taxon>Flavobacteriales</taxon>
        <taxon>Flavobacteriaceae</taxon>
    </lineage>
</organism>
<evidence type="ECO:0000313" key="2">
    <source>
        <dbReference type="EMBL" id="QNM86541.1"/>
    </source>
</evidence>
<feature type="signal peptide" evidence="1">
    <location>
        <begin position="1"/>
        <end position="22"/>
    </location>
</feature>
<dbReference type="KEGG" id="ppec:H9W90_05325"/>
<evidence type="ECO:0000313" key="3">
    <source>
        <dbReference type="Proteomes" id="UP000515808"/>
    </source>
</evidence>
<dbReference type="AlphaFoldDB" id="A0A7G9LD42"/>
<dbReference type="PROSITE" id="PS51257">
    <property type="entry name" value="PROKAR_LIPOPROTEIN"/>
    <property type="match status" value="1"/>
</dbReference>
<accession>A0A7G9LD42</accession>
<dbReference type="EMBL" id="CP060695">
    <property type="protein sequence ID" value="QNM86541.1"/>
    <property type="molecule type" value="Genomic_DNA"/>
</dbReference>
<protein>
    <submittedName>
        <fullName evidence="2">Lipocalin family protein</fullName>
    </submittedName>
</protein>
<dbReference type="RefSeq" id="WP_187483420.1">
    <property type="nucleotide sequence ID" value="NZ_CP060695.1"/>
</dbReference>
<evidence type="ECO:0000256" key="1">
    <source>
        <dbReference type="SAM" id="SignalP"/>
    </source>
</evidence>
<proteinExistence type="predicted"/>
<keyword evidence="1" id="KW-0732">Signal</keyword>
<gene>
    <name evidence="2" type="ORF">H9W90_05325</name>
</gene>
<keyword evidence="3" id="KW-1185">Reference proteome</keyword>
<sequence>MKTKILLFLALVTFLTSCETNNNPTLNITDADLLGTWNLTKQTIEDGSLSITTQGQTLTANYSGIAKELDFRYIFSENPNKLNLNGKYKFVTTATFLGQNQVEEQEIDTDLSPITSVDWSLNGNTISITENGNLPTVLNVEEFSTNFLRLKGEINETETDNGETVTIKATIYIELEK</sequence>